<evidence type="ECO:0000256" key="7">
    <source>
        <dbReference type="ARBA" id="ARBA00023136"/>
    </source>
</evidence>
<keyword evidence="2" id="KW-0813">Transport</keyword>
<feature type="transmembrane region" description="Helical" evidence="8">
    <location>
        <begin position="73"/>
        <end position="92"/>
    </location>
</feature>
<protein>
    <submittedName>
        <fullName evidence="11">ABC transporter ATP-binding protein</fullName>
    </submittedName>
</protein>
<dbReference type="SUPFAM" id="SSF90123">
    <property type="entry name" value="ABC transporter transmembrane region"/>
    <property type="match status" value="1"/>
</dbReference>
<feature type="transmembrane region" description="Helical" evidence="8">
    <location>
        <begin position="149"/>
        <end position="168"/>
    </location>
</feature>
<name>A0A368HIC0_9GAMM</name>
<dbReference type="Pfam" id="PF00005">
    <property type="entry name" value="ABC_tran"/>
    <property type="match status" value="1"/>
</dbReference>
<feature type="transmembrane region" description="Helical" evidence="8">
    <location>
        <begin position="29"/>
        <end position="53"/>
    </location>
</feature>
<dbReference type="CDD" id="cd03223">
    <property type="entry name" value="ABCD_peroxisomal_ALDP"/>
    <property type="match status" value="1"/>
</dbReference>
<evidence type="ECO:0000313" key="11">
    <source>
        <dbReference type="EMBL" id="RCN59126.1"/>
    </source>
</evidence>
<dbReference type="InterPro" id="IPR027417">
    <property type="entry name" value="P-loop_NTPase"/>
</dbReference>
<dbReference type="SUPFAM" id="SSF52540">
    <property type="entry name" value="P-loop containing nucleoside triphosphate hydrolases"/>
    <property type="match status" value="1"/>
</dbReference>
<keyword evidence="5 11" id="KW-0067">ATP-binding</keyword>
<dbReference type="PROSITE" id="PS50929">
    <property type="entry name" value="ABC_TM1F"/>
    <property type="match status" value="1"/>
</dbReference>
<evidence type="ECO:0000256" key="4">
    <source>
        <dbReference type="ARBA" id="ARBA00022741"/>
    </source>
</evidence>
<dbReference type="GO" id="GO:0140359">
    <property type="term" value="F:ABC-type transporter activity"/>
    <property type="evidence" value="ECO:0007669"/>
    <property type="project" value="InterPro"/>
</dbReference>
<evidence type="ECO:0000313" key="12">
    <source>
        <dbReference type="Proteomes" id="UP000253250"/>
    </source>
</evidence>
<reference evidence="11 12" key="1">
    <citation type="submission" date="2018-02" db="EMBL/GenBank/DDBJ databases">
        <title>Insights into the biology of acidophilic members of the Acidiferrobacteraceae family derived from comparative genomic analyses.</title>
        <authorList>
            <person name="Issotta F."/>
            <person name="Thyssen C."/>
            <person name="Mena C."/>
            <person name="Moya A."/>
            <person name="Bellenberg S."/>
            <person name="Sproer C."/>
            <person name="Covarrubias P.C."/>
            <person name="Sand W."/>
            <person name="Quatrini R."/>
            <person name="Vera M."/>
        </authorList>
    </citation>
    <scope>NUCLEOTIDE SEQUENCE [LARGE SCALE GENOMIC DNA]</scope>
    <source>
        <strain evidence="12">m-1</strain>
    </source>
</reference>
<comment type="caution">
    <text evidence="11">The sequence shown here is derived from an EMBL/GenBank/DDBJ whole genome shotgun (WGS) entry which is preliminary data.</text>
</comment>
<evidence type="ECO:0000256" key="1">
    <source>
        <dbReference type="ARBA" id="ARBA00004651"/>
    </source>
</evidence>
<keyword evidence="6 8" id="KW-1133">Transmembrane helix</keyword>
<dbReference type="PANTHER" id="PTHR11384">
    <property type="entry name" value="ATP-BINDING CASSETTE, SUB-FAMILY D MEMBER"/>
    <property type="match status" value="1"/>
</dbReference>
<feature type="transmembrane region" description="Helical" evidence="8">
    <location>
        <begin position="188"/>
        <end position="205"/>
    </location>
</feature>
<keyword evidence="3 8" id="KW-0812">Transmembrane</keyword>
<dbReference type="InterPro" id="IPR050835">
    <property type="entry name" value="ABC_transporter_sub-D"/>
</dbReference>
<dbReference type="Gene3D" id="1.20.1560.10">
    <property type="entry name" value="ABC transporter type 1, transmembrane domain"/>
    <property type="match status" value="1"/>
</dbReference>
<dbReference type="InterPro" id="IPR017871">
    <property type="entry name" value="ABC_transporter-like_CS"/>
</dbReference>
<accession>A0A368HIC0</accession>
<dbReference type="InterPro" id="IPR036640">
    <property type="entry name" value="ABC1_TM_sf"/>
</dbReference>
<comment type="subcellular location">
    <subcellularLocation>
        <location evidence="1">Cell membrane</location>
        <topology evidence="1">Multi-pass membrane protein</topology>
    </subcellularLocation>
</comment>
<dbReference type="Proteomes" id="UP000253250">
    <property type="component" value="Unassembled WGS sequence"/>
</dbReference>
<dbReference type="GO" id="GO:0005886">
    <property type="term" value="C:plasma membrane"/>
    <property type="evidence" value="ECO:0007669"/>
    <property type="project" value="UniProtKB-SubCell"/>
</dbReference>
<dbReference type="PROSITE" id="PS50893">
    <property type="entry name" value="ABC_TRANSPORTER_2"/>
    <property type="match status" value="1"/>
</dbReference>
<feature type="domain" description="ABC transporter" evidence="9">
    <location>
        <begin position="368"/>
        <end position="572"/>
    </location>
</feature>
<evidence type="ECO:0000259" key="10">
    <source>
        <dbReference type="PROSITE" id="PS50929"/>
    </source>
</evidence>
<gene>
    <name evidence="11" type="ORF">C4900_05230</name>
</gene>
<dbReference type="RefSeq" id="WP_114282525.1">
    <property type="nucleotide sequence ID" value="NZ_PSYR01000001.1"/>
</dbReference>
<dbReference type="PROSITE" id="PS00211">
    <property type="entry name" value="ABC_TRANSPORTER_1"/>
    <property type="match status" value="1"/>
</dbReference>
<dbReference type="GO" id="GO:0005524">
    <property type="term" value="F:ATP binding"/>
    <property type="evidence" value="ECO:0007669"/>
    <property type="project" value="UniProtKB-KW"/>
</dbReference>
<dbReference type="InterPro" id="IPR011527">
    <property type="entry name" value="ABC1_TM_dom"/>
</dbReference>
<dbReference type="OrthoDB" id="9810134at2"/>
<sequence length="574" mass="64706">MERFNLAFFRGAWRISAPYWKSEERWSAYGLLAVVVGLSLGLVYINVLITEWYNGFYDALQHYNETAFWADMLRFSWLAGLYIAGYVYQLYLGEMLQIRWRRWMTHYYLKDWLSDRAYYRMQLLSDGTDNPDQRIADDISAFIRGTLRLGLGLLSSVVTIASFITMLWMLSDRLTIPIDGQKWEIPGYLVWAALIYSVAGTWIMLKLGRPLIGLSFNQQRFDADFRFNLVRVRENTESIALYGGEDQEHKGLGERFASIFRNYWAIMRRQKILNWFSAGYGQAAIIFPFLVAAPSFFAKQIQLGLVMQISSAFQQVQGGLSYIVTIYPDLAAWHAVVDRLTGFSEHMAKVRGVAADIDAITQETADKLQLQSVSLHVPDGRPLLSDLSLSVEPGETMLLTGPSGSGKSTLIRALAGIWPFGSGRIAAPPKSSSLFLPQKPYLPLGTLREVLLYPHGRPDTANDALTEALTAVGLARLIPQLDEQKSWPLILSLGEQQRIAFARILLQKPQWIYMDEATSALDEAAEGELYTLLRHRLPNSTVVSVGHRSALNAYHKTRLQLTGNGAWKVIPAGT</sequence>
<dbReference type="AlphaFoldDB" id="A0A368HIC0"/>
<dbReference type="Pfam" id="PF06472">
    <property type="entry name" value="ABC_membrane_2"/>
    <property type="match status" value="1"/>
</dbReference>
<dbReference type="InterPro" id="IPR003593">
    <property type="entry name" value="AAA+_ATPase"/>
</dbReference>
<evidence type="ECO:0000259" key="9">
    <source>
        <dbReference type="PROSITE" id="PS50893"/>
    </source>
</evidence>
<organism evidence="11 12">
    <name type="scientific">Acidiferrobacter thiooxydans</name>
    <dbReference type="NCBI Taxonomy" id="163359"/>
    <lineage>
        <taxon>Bacteria</taxon>
        <taxon>Pseudomonadati</taxon>
        <taxon>Pseudomonadota</taxon>
        <taxon>Gammaproteobacteria</taxon>
        <taxon>Acidiferrobacterales</taxon>
        <taxon>Acidiferrobacteraceae</taxon>
        <taxon>Acidiferrobacter</taxon>
    </lineage>
</organism>
<evidence type="ECO:0000256" key="6">
    <source>
        <dbReference type="ARBA" id="ARBA00022989"/>
    </source>
</evidence>
<dbReference type="PANTHER" id="PTHR11384:SF59">
    <property type="entry name" value="LYSOSOMAL COBALAMIN TRANSPORTER ABCD4"/>
    <property type="match status" value="1"/>
</dbReference>
<dbReference type="EMBL" id="PSYR01000001">
    <property type="protein sequence ID" value="RCN59126.1"/>
    <property type="molecule type" value="Genomic_DNA"/>
</dbReference>
<proteinExistence type="predicted"/>
<keyword evidence="4" id="KW-0547">Nucleotide-binding</keyword>
<dbReference type="Gene3D" id="3.40.50.300">
    <property type="entry name" value="P-loop containing nucleotide triphosphate hydrolases"/>
    <property type="match status" value="1"/>
</dbReference>
<keyword evidence="12" id="KW-1185">Reference proteome</keyword>
<dbReference type="GO" id="GO:0016887">
    <property type="term" value="F:ATP hydrolysis activity"/>
    <property type="evidence" value="ECO:0007669"/>
    <property type="project" value="InterPro"/>
</dbReference>
<dbReference type="SMART" id="SM00382">
    <property type="entry name" value="AAA"/>
    <property type="match status" value="1"/>
</dbReference>
<evidence type="ECO:0000256" key="2">
    <source>
        <dbReference type="ARBA" id="ARBA00022448"/>
    </source>
</evidence>
<evidence type="ECO:0000256" key="3">
    <source>
        <dbReference type="ARBA" id="ARBA00022692"/>
    </source>
</evidence>
<dbReference type="InterPro" id="IPR003439">
    <property type="entry name" value="ABC_transporter-like_ATP-bd"/>
</dbReference>
<evidence type="ECO:0000256" key="8">
    <source>
        <dbReference type="SAM" id="Phobius"/>
    </source>
</evidence>
<evidence type="ECO:0000256" key="5">
    <source>
        <dbReference type="ARBA" id="ARBA00022840"/>
    </source>
</evidence>
<feature type="transmembrane region" description="Helical" evidence="8">
    <location>
        <begin position="272"/>
        <end position="297"/>
    </location>
</feature>
<keyword evidence="7 8" id="KW-0472">Membrane</keyword>
<feature type="domain" description="ABC transmembrane type-1" evidence="10">
    <location>
        <begin position="33"/>
        <end position="332"/>
    </location>
</feature>